<proteinExistence type="predicted"/>
<dbReference type="Proteomes" id="UP001292116">
    <property type="component" value="Unassembled WGS sequence"/>
</dbReference>
<keyword evidence="2" id="KW-1185">Reference proteome</keyword>
<dbReference type="Pfam" id="PF10987">
    <property type="entry name" value="DUF2806"/>
    <property type="match status" value="1"/>
</dbReference>
<dbReference type="RefSeq" id="WP_322492034.1">
    <property type="nucleotide sequence ID" value="NZ_JAXUBM010000033.1"/>
</dbReference>
<reference evidence="1 2" key="1">
    <citation type="submission" date="2023-11" db="EMBL/GenBank/DDBJ databases">
        <title>Draft genomes analysis of Pseudomonas asiatica isolated from milk, feces and farm soil of cows suffering from clinical mastitis.</title>
        <authorList>
            <person name="Rahman T."/>
            <person name="Das Z.C."/>
            <person name="Hoque M.N."/>
        </authorList>
    </citation>
    <scope>NUCLEOTIDE SEQUENCE [LARGE SCALE GENOMIC DNA]</scope>
    <source>
        <strain evidence="1 2">2F2</strain>
    </source>
</reference>
<protein>
    <submittedName>
        <fullName evidence="1">DUF2806 domain-containing protein</fullName>
    </submittedName>
</protein>
<gene>
    <name evidence="1" type="ORF">SOW75_22915</name>
</gene>
<dbReference type="EMBL" id="JAXUBM010000033">
    <property type="protein sequence ID" value="MDZ5741039.1"/>
    <property type="molecule type" value="Genomic_DNA"/>
</dbReference>
<name>A0ABU5L4G3_9PSED</name>
<organism evidence="1 2">
    <name type="scientific">Pseudomonas asiatica</name>
    <dbReference type="NCBI Taxonomy" id="2219225"/>
    <lineage>
        <taxon>Bacteria</taxon>
        <taxon>Pseudomonadati</taxon>
        <taxon>Pseudomonadota</taxon>
        <taxon>Gammaproteobacteria</taxon>
        <taxon>Pseudomonadales</taxon>
        <taxon>Pseudomonadaceae</taxon>
        <taxon>Pseudomonas</taxon>
    </lineage>
</organism>
<dbReference type="InterPro" id="IPR021254">
    <property type="entry name" value="DUF2806"/>
</dbReference>
<accession>A0ABU5L4G3</accession>
<evidence type="ECO:0000313" key="1">
    <source>
        <dbReference type="EMBL" id="MDZ5741039.1"/>
    </source>
</evidence>
<sequence length="349" mass="39028">MDYPGEKIVLKMWETLIEKGIGSLLEPWQTIRQGKAAIEVRREEMLMLAQAERDVDDVRAGRKVLNSEGRLVGVDYDSEISHHATRPLGRVEPVLGLEQAVAKIDASDAADKVRREINTSKAIIYAEQELLIDNNPQSSEKIEDDWLTIWKDYSARVSVEDLQRLWGSVLAGEIKAPGKYSLRTLEFLKVLSKKEAALISKVAPFVIGGVIPRESFDYLWSQGMTFGQLMHLQTIGILQGLDSLGLEKIYVSAKQDRFAAVLNSHGRCLLVEHEDSQKSFSLEVCAVTHVGAQLIELGNFKHDEAYLRELGIHLLAQGYKASICDWEQVTESQGACINQEIITVSSHDN</sequence>
<evidence type="ECO:0000313" key="2">
    <source>
        <dbReference type="Proteomes" id="UP001292116"/>
    </source>
</evidence>
<comment type="caution">
    <text evidence="1">The sequence shown here is derived from an EMBL/GenBank/DDBJ whole genome shotgun (WGS) entry which is preliminary data.</text>
</comment>